<dbReference type="Proteomes" id="UP001283361">
    <property type="component" value="Unassembled WGS sequence"/>
</dbReference>
<reference evidence="1" key="1">
    <citation type="journal article" date="2023" name="G3 (Bethesda)">
        <title>A reference genome for the long-term kleptoplast-retaining sea slug Elysia crispata morphotype clarki.</title>
        <authorList>
            <person name="Eastman K.E."/>
            <person name="Pendleton A.L."/>
            <person name="Shaikh M.A."/>
            <person name="Suttiyut T."/>
            <person name="Ogas R."/>
            <person name="Tomko P."/>
            <person name="Gavelis G."/>
            <person name="Widhalm J.R."/>
            <person name="Wisecaver J.H."/>
        </authorList>
    </citation>
    <scope>NUCLEOTIDE SEQUENCE</scope>
    <source>
        <strain evidence="1">ECLA1</strain>
    </source>
</reference>
<dbReference type="AlphaFoldDB" id="A0AAE0YP31"/>
<proteinExistence type="predicted"/>
<dbReference type="EMBL" id="JAWDGP010005762">
    <property type="protein sequence ID" value="KAK3752520.1"/>
    <property type="molecule type" value="Genomic_DNA"/>
</dbReference>
<accession>A0AAE0YP31</accession>
<organism evidence="1 2">
    <name type="scientific">Elysia crispata</name>
    <name type="common">lettuce slug</name>
    <dbReference type="NCBI Taxonomy" id="231223"/>
    <lineage>
        <taxon>Eukaryota</taxon>
        <taxon>Metazoa</taxon>
        <taxon>Spiralia</taxon>
        <taxon>Lophotrochozoa</taxon>
        <taxon>Mollusca</taxon>
        <taxon>Gastropoda</taxon>
        <taxon>Heterobranchia</taxon>
        <taxon>Euthyneura</taxon>
        <taxon>Panpulmonata</taxon>
        <taxon>Sacoglossa</taxon>
        <taxon>Placobranchoidea</taxon>
        <taxon>Plakobranchidae</taxon>
        <taxon>Elysia</taxon>
    </lineage>
</organism>
<sequence>MDRKHSLETRVVLNLITENHTLQSEESLKKHHVSPLQVLISVVLGVIRHVSLTARLKASSEEFNICCGSVRVFYQEVTVRPKAPHVIVDDVRLLCAPRLLTSLLMMSGYCASQGSSRPC</sequence>
<protein>
    <submittedName>
        <fullName evidence="1">Uncharacterized protein</fullName>
    </submittedName>
</protein>
<name>A0AAE0YP31_9GAST</name>
<comment type="caution">
    <text evidence="1">The sequence shown here is derived from an EMBL/GenBank/DDBJ whole genome shotgun (WGS) entry which is preliminary data.</text>
</comment>
<evidence type="ECO:0000313" key="1">
    <source>
        <dbReference type="EMBL" id="KAK3752520.1"/>
    </source>
</evidence>
<evidence type="ECO:0000313" key="2">
    <source>
        <dbReference type="Proteomes" id="UP001283361"/>
    </source>
</evidence>
<keyword evidence="2" id="KW-1185">Reference proteome</keyword>
<gene>
    <name evidence="1" type="ORF">RRG08_032810</name>
</gene>